<comment type="caution">
    <text evidence="2">The sequence shown here is derived from an EMBL/GenBank/DDBJ whole genome shotgun (WGS) entry which is preliminary data.</text>
</comment>
<name>A0ABT0DDJ0_9HYPH</name>
<dbReference type="Gene3D" id="3.30.530.20">
    <property type="match status" value="1"/>
</dbReference>
<dbReference type="Pfam" id="PF10604">
    <property type="entry name" value="Polyketide_cyc2"/>
    <property type="match status" value="1"/>
</dbReference>
<dbReference type="RefSeq" id="WP_247029844.1">
    <property type="nucleotide sequence ID" value="NZ_JALKCH010000008.1"/>
</dbReference>
<organism evidence="2 3">
    <name type="scientific">Ancylobacter crimeensis</name>
    <dbReference type="NCBI Taxonomy" id="2579147"/>
    <lineage>
        <taxon>Bacteria</taxon>
        <taxon>Pseudomonadati</taxon>
        <taxon>Pseudomonadota</taxon>
        <taxon>Alphaproteobacteria</taxon>
        <taxon>Hyphomicrobiales</taxon>
        <taxon>Xanthobacteraceae</taxon>
        <taxon>Ancylobacter</taxon>
    </lineage>
</organism>
<dbReference type="Proteomes" id="UP001203284">
    <property type="component" value="Unassembled WGS sequence"/>
</dbReference>
<evidence type="ECO:0000313" key="2">
    <source>
        <dbReference type="EMBL" id="MCK0197949.1"/>
    </source>
</evidence>
<keyword evidence="3" id="KW-1185">Reference proteome</keyword>
<proteinExistence type="predicted"/>
<evidence type="ECO:0000256" key="1">
    <source>
        <dbReference type="SAM" id="SignalP"/>
    </source>
</evidence>
<dbReference type="InterPro" id="IPR023393">
    <property type="entry name" value="START-like_dom_sf"/>
</dbReference>
<keyword evidence="1" id="KW-0732">Signal</keyword>
<protein>
    <submittedName>
        <fullName evidence="2">SRPBCC family protein</fullName>
    </submittedName>
</protein>
<reference evidence="2 3" key="1">
    <citation type="submission" date="2022-04" db="EMBL/GenBank/DDBJ databases">
        <authorList>
            <person name="Grouzdev D.S."/>
            <person name="Pantiukh K.S."/>
            <person name="Krutkina M.S."/>
        </authorList>
    </citation>
    <scope>NUCLEOTIDE SEQUENCE [LARGE SCALE GENOMIC DNA]</scope>
    <source>
        <strain evidence="2 3">6x-1</strain>
    </source>
</reference>
<gene>
    <name evidence="2" type="ORF">MWN34_13630</name>
</gene>
<dbReference type="InterPro" id="IPR019587">
    <property type="entry name" value="Polyketide_cyclase/dehydratase"/>
</dbReference>
<dbReference type="SUPFAM" id="SSF55961">
    <property type="entry name" value="Bet v1-like"/>
    <property type="match status" value="1"/>
</dbReference>
<sequence length="176" mass="18961">MKKLFLAAFVALLALPSLATAHGPTPQKVEESILIPAPPDAVWKVMGNFGSIGDWHPEVKKVTATGDNTAGTASRTITLEKGDITEGLDEYDAADHRYAYRMSTENIEALPVSFYTAEIQVKPADGGSQVTWGGRFYRADTTNEPAEGQDDQSAIDAMTDFFKKGLDGLKAKVAKP</sequence>
<accession>A0ABT0DDJ0</accession>
<dbReference type="PANTHER" id="PTHR39332">
    <property type="entry name" value="BLL4707 PROTEIN"/>
    <property type="match status" value="1"/>
</dbReference>
<feature type="chain" id="PRO_5047135312" evidence="1">
    <location>
        <begin position="22"/>
        <end position="176"/>
    </location>
</feature>
<feature type="signal peptide" evidence="1">
    <location>
        <begin position="1"/>
        <end position="21"/>
    </location>
</feature>
<evidence type="ECO:0000313" key="3">
    <source>
        <dbReference type="Proteomes" id="UP001203284"/>
    </source>
</evidence>
<dbReference type="PANTHER" id="PTHR39332:SF7">
    <property type="entry name" value="SRPBCC FAMILY PROTEIN"/>
    <property type="match status" value="1"/>
</dbReference>
<dbReference type="CDD" id="cd07821">
    <property type="entry name" value="PYR_PYL_RCAR_like"/>
    <property type="match status" value="1"/>
</dbReference>
<dbReference type="EMBL" id="JALKCH010000008">
    <property type="protein sequence ID" value="MCK0197949.1"/>
    <property type="molecule type" value="Genomic_DNA"/>
</dbReference>